<evidence type="ECO:0000256" key="3">
    <source>
        <dbReference type="ARBA" id="ARBA00022691"/>
    </source>
</evidence>
<comment type="similarity">
    <text evidence="4">Belongs to the class I-like SAM-binding methyltransferase superfamily. Cation-dependent O-methyltransferase family.</text>
</comment>
<dbReference type="RefSeq" id="XP_064659143.1">
    <property type="nucleotide sequence ID" value="XM_064803018.1"/>
</dbReference>
<evidence type="ECO:0000256" key="1">
    <source>
        <dbReference type="ARBA" id="ARBA00022603"/>
    </source>
</evidence>
<protein>
    <recommendedName>
        <fullName evidence="8">O-methyltransferase</fullName>
    </recommendedName>
</protein>
<dbReference type="AlphaFoldDB" id="A0AAV9PA23"/>
<reference evidence="6 7" key="1">
    <citation type="submission" date="2023-08" db="EMBL/GenBank/DDBJ databases">
        <title>Black Yeasts Isolated from many extreme environments.</title>
        <authorList>
            <person name="Coleine C."/>
            <person name="Stajich J.E."/>
            <person name="Selbmann L."/>
        </authorList>
    </citation>
    <scope>NUCLEOTIDE SEQUENCE [LARGE SCALE GENOMIC DNA]</scope>
    <source>
        <strain evidence="6 7">CCFEE 5935</strain>
    </source>
</reference>
<dbReference type="EMBL" id="JAVRRT010000008">
    <property type="protein sequence ID" value="KAK5169797.1"/>
    <property type="molecule type" value="Genomic_DNA"/>
</dbReference>
<evidence type="ECO:0000256" key="5">
    <source>
        <dbReference type="SAM" id="MobiDB-lite"/>
    </source>
</evidence>
<organism evidence="6 7">
    <name type="scientific">Saxophila tyrrhenica</name>
    <dbReference type="NCBI Taxonomy" id="1690608"/>
    <lineage>
        <taxon>Eukaryota</taxon>
        <taxon>Fungi</taxon>
        <taxon>Dikarya</taxon>
        <taxon>Ascomycota</taxon>
        <taxon>Pezizomycotina</taxon>
        <taxon>Dothideomycetes</taxon>
        <taxon>Dothideomycetidae</taxon>
        <taxon>Mycosphaerellales</taxon>
        <taxon>Extremaceae</taxon>
        <taxon>Saxophila</taxon>
    </lineage>
</organism>
<gene>
    <name evidence="6" type="ORF">LTR77_005775</name>
</gene>
<dbReference type="CDD" id="cd02440">
    <property type="entry name" value="AdoMet_MTases"/>
    <property type="match status" value="1"/>
</dbReference>
<dbReference type="GO" id="GO:0008171">
    <property type="term" value="F:O-methyltransferase activity"/>
    <property type="evidence" value="ECO:0007669"/>
    <property type="project" value="InterPro"/>
</dbReference>
<keyword evidence="7" id="KW-1185">Reference proteome</keyword>
<dbReference type="GO" id="GO:0032259">
    <property type="term" value="P:methylation"/>
    <property type="evidence" value="ECO:0007669"/>
    <property type="project" value="UniProtKB-KW"/>
</dbReference>
<dbReference type="SUPFAM" id="SSF53335">
    <property type="entry name" value="S-adenosyl-L-methionine-dependent methyltransferases"/>
    <property type="match status" value="1"/>
</dbReference>
<dbReference type="PANTHER" id="PTHR10509">
    <property type="entry name" value="O-METHYLTRANSFERASE-RELATED"/>
    <property type="match status" value="1"/>
</dbReference>
<dbReference type="GeneID" id="89927116"/>
<keyword evidence="3" id="KW-0949">S-adenosyl-L-methionine</keyword>
<dbReference type="GO" id="GO:0008757">
    <property type="term" value="F:S-adenosylmethionine-dependent methyltransferase activity"/>
    <property type="evidence" value="ECO:0007669"/>
    <property type="project" value="TreeGrafter"/>
</dbReference>
<evidence type="ECO:0000313" key="7">
    <source>
        <dbReference type="Proteomes" id="UP001337655"/>
    </source>
</evidence>
<sequence>MSSIPPELQTAVSKSEQAQHDLVKSTPQLDNALSNSKSNGLPNIAIGPAQGSYLSILCQMTKAKSVLEIGTLGGYSTIWFATSVPGIKVTSIEYNEKHRDVAAENTKDLDNVEIILAAALDVLPQLAEKGEKFDFIFIDADWEEQEKYFDWAVKLSSKGSCIFVDNAVRQLTESNGDEGKALVDYVSKDERVQATLIPMLNTYKRTLSELADGFVMAIVK</sequence>
<accession>A0AAV9PA23</accession>
<dbReference type="Proteomes" id="UP001337655">
    <property type="component" value="Unassembled WGS sequence"/>
</dbReference>
<dbReference type="PANTHER" id="PTHR10509:SF14">
    <property type="entry name" value="CAFFEOYL-COA O-METHYLTRANSFERASE 3-RELATED"/>
    <property type="match status" value="1"/>
</dbReference>
<proteinExistence type="inferred from homology"/>
<keyword evidence="1" id="KW-0489">Methyltransferase</keyword>
<comment type="caution">
    <text evidence="6">The sequence shown here is derived from an EMBL/GenBank/DDBJ whole genome shotgun (WGS) entry which is preliminary data.</text>
</comment>
<evidence type="ECO:0000256" key="4">
    <source>
        <dbReference type="ARBA" id="ARBA00023453"/>
    </source>
</evidence>
<dbReference type="Gene3D" id="3.40.50.150">
    <property type="entry name" value="Vaccinia Virus protein VP39"/>
    <property type="match status" value="1"/>
</dbReference>
<keyword evidence="2" id="KW-0808">Transferase</keyword>
<evidence type="ECO:0008006" key="8">
    <source>
        <dbReference type="Google" id="ProtNLM"/>
    </source>
</evidence>
<dbReference type="PROSITE" id="PS51682">
    <property type="entry name" value="SAM_OMT_I"/>
    <property type="match status" value="1"/>
</dbReference>
<evidence type="ECO:0000256" key="2">
    <source>
        <dbReference type="ARBA" id="ARBA00022679"/>
    </source>
</evidence>
<dbReference type="InterPro" id="IPR002935">
    <property type="entry name" value="SAM_O-MeTrfase"/>
</dbReference>
<dbReference type="InterPro" id="IPR029063">
    <property type="entry name" value="SAM-dependent_MTases_sf"/>
</dbReference>
<dbReference type="Pfam" id="PF01596">
    <property type="entry name" value="Methyltransf_3"/>
    <property type="match status" value="1"/>
</dbReference>
<name>A0AAV9PA23_9PEZI</name>
<feature type="region of interest" description="Disordered" evidence="5">
    <location>
        <begin position="1"/>
        <end position="23"/>
    </location>
</feature>
<dbReference type="InterPro" id="IPR050362">
    <property type="entry name" value="Cation-dep_OMT"/>
</dbReference>
<evidence type="ECO:0000313" key="6">
    <source>
        <dbReference type="EMBL" id="KAK5169797.1"/>
    </source>
</evidence>